<comment type="caution">
    <text evidence="12">The sequence shown here is derived from an EMBL/GenBank/DDBJ whole genome shotgun (WGS) entry which is preliminary data.</text>
</comment>
<dbReference type="SUPFAM" id="SSF47954">
    <property type="entry name" value="Cyclin-like"/>
    <property type="match status" value="2"/>
</dbReference>
<dbReference type="InterPro" id="IPR013763">
    <property type="entry name" value="Cyclin-like_dom"/>
</dbReference>
<evidence type="ECO:0000256" key="5">
    <source>
        <dbReference type="ARBA" id="ARBA00022833"/>
    </source>
</evidence>
<dbReference type="OrthoDB" id="511529at2759"/>
<dbReference type="PANTHER" id="PTHR11618:SF4">
    <property type="entry name" value="TRANSCRIPTION FACTOR IIIB 90 KDA SUBUNIT"/>
    <property type="match status" value="1"/>
</dbReference>
<dbReference type="InterPro" id="IPR036915">
    <property type="entry name" value="Cyclin-like_sf"/>
</dbReference>
<keyword evidence="10" id="KW-0175">Coiled coil</keyword>
<dbReference type="AlphaFoldDB" id="A0A7J6W5Z5"/>
<keyword evidence="9" id="KW-0539">Nucleus</keyword>
<evidence type="ECO:0000256" key="6">
    <source>
        <dbReference type="ARBA" id="ARBA00023015"/>
    </source>
</evidence>
<dbReference type="GO" id="GO:0097550">
    <property type="term" value="C:transcription preinitiation complex"/>
    <property type="evidence" value="ECO:0007669"/>
    <property type="project" value="TreeGrafter"/>
</dbReference>
<accession>A0A7J6W5Z5</accession>
<keyword evidence="7" id="KW-0010">Activator</keyword>
<feature type="domain" description="Cyclin-like" evidence="11">
    <location>
        <begin position="75"/>
        <end position="156"/>
    </location>
</feature>
<evidence type="ECO:0000256" key="1">
    <source>
        <dbReference type="ARBA" id="ARBA00004123"/>
    </source>
</evidence>
<keyword evidence="8" id="KW-0804">Transcription</keyword>
<reference evidence="12 13" key="1">
    <citation type="submission" date="2020-06" db="EMBL/GenBank/DDBJ databases">
        <title>Transcriptomic and genomic resources for Thalictrum thalictroides and T. hernandezii: Facilitating candidate gene discovery in an emerging model plant lineage.</title>
        <authorList>
            <person name="Arias T."/>
            <person name="Riano-Pachon D.M."/>
            <person name="Di Stilio V.S."/>
        </authorList>
    </citation>
    <scope>NUCLEOTIDE SEQUENCE [LARGE SCALE GENOMIC DNA]</scope>
    <source>
        <strain evidence="13">cv. WT478/WT964</strain>
        <tissue evidence="12">Leaves</tissue>
    </source>
</reference>
<evidence type="ECO:0000256" key="10">
    <source>
        <dbReference type="SAM" id="Coils"/>
    </source>
</evidence>
<dbReference type="PRINTS" id="PR00685">
    <property type="entry name" value="TIFACTORIIB"/>
</dbReference>
<organism evidence="12 13">
    <name type="scientific">Thalictrum thalictroides</name>
    <name type="common">Rue-anemone</name>
    <name type="synonym">Anemone thalictroides</name>
    <dbReference type="NCBI Taxonomy" id="46969"/>
    <lineage>
        <taxon>Eukaryota</taxon>
        <taxon>Viridiplantae</taxon>
        <taxon>Streptophyta</taxon>
        <taxon>Embryophyta</taxon>
        <taxon>Tracheophyta</taxon>
        <taxon>Spermatophyta</taxon>
        <taxon>Magnoliopsida</taxon>
        <taxon>Ranunculales</taxon>
        <taxon>Ranunculaceae</taxon>
        <taxon>Thalictroideae</taxon>
        <taxon>Thalictrum</taxon>
    </lineage>
</organism>
<dbReference type="SMART" id="SM00385">
    <property type="entry name" value="CYCLIN"/>
    <property type="match status" value="2"/>
</dbReference>
<keyword evidence="5" id="KW-0862">Zinc</keyword>
<comment type="subcellular location">
    <subcellularLocation>
        <location evidence="1">Nucleus</location>
    </subcellularLocation>
</comment>
<evidence type="ECO:0000256" key="9">
    <source>
        <dbReference type="ARBA" id="ARBA00023242"/>
    </source>
</evidence>
<evidence type="ECO:0000256" key="7">
    <source>
        <dbReference type="ARBA" id="ARBA00023159"/>
    </source>
</evidence>
<dbReference type="InterPro" id="IPR011665">
    <property type="entry name" value="BRF1_TBP-bd_dom"/>
</dbReference>
<sequence>MAICKNCKVHGVRNDEDGSICCPSCGRVLEFNNFIDEPTFEKGPQGQSRLAGSYIKSVESCYTDSYENTIRRGSEEIASMGHRLGIGIDVIGEATRYHKLALSVDFTKGRLRSLVTASCLYIACRMNKKPYLLIDFAQDLGVSVYMVGDVFLKLCRKLRLDEQTYFAINLVDPVLFIPRFMECIVKDRHIGQQQKVDMRKTAERILASMKRDWMQTGRKPSGLCGAALYISALSIGLKCTKSDIAGVVHMCEDTLTKRLIEFEDTESGSMTIYELNQKDDENKKLKVLKPISGDTETELLCKHKAAQKGESPPPHFANGLCETCYREFIEVSGGCQGGSDPPAFQRSERIRMGNVSEICDLPVRQQNSVGLQSTANGHQANVDMSNVQEDESENLSDIEVDEYLHDEEETRLKTKLWETLNKEYMEEQAAKEKAAKDRQAYEAKFQNGSVDLLGAKELAEAAAANVAKSRKELRQKRAAEVKNAGPAQTAAEAARRMLTRKRLSSKINYDLLDELFQSSKGKDIETDSNFSDIQQHKKGKIEHESDVVYNEDDYNDLRQEDEFAEEENAGAMYGDDFYQGYQEDENYGFEDYGNEGYEGYQ</sequence>
<evidence type="ECO:0000256" key="3">
    <source>
        <dbReference type="ARBA" id="ARBA00022723"/>
    </source>
</evidence>
<evidence type="ECO:0000259" key="11">
    <source>
        <dbReference type="SMART" id="SM00385"/>
    </source>
</evidence>
<keyword evidence="3" id="KW-0479">Metal-binding</keyword>
<comment type="similarity">
    <text evidence="2">Belongs to the TFIIB family.</text>
</comment>
<feature type="domain" description="Cyclin-like" evidence="11">
    <location>
        <begin position="175"/>
        <end position="264"/>
    </location>
</feature>
<dbReference type="InterPro" id="IPR000812">
    <property type="entry name" value="TFIIB"/>
</dbReference>
<dbReference type="EMBL" id="JABWDY010021130">
    <property type="protein sequence ID" value="KAF5192631.1"/>
    <property type="molecule type" value="Genomic_DNA"/>
</dbReference>
<dbReference type="Gene3D" id="1.20.5.650">
    <property type="entry name" value="Single helix bin"/>
    <property type="match status" value="1"/>
</dbReference>
<evidence type="ECO:0000256" key="2">
    <source>
        <dbReference type="ARBA" id="ARBA00010857"/>
    </source>
</evidence>
<dbReference type="GO" id="GO:0008270">
    <property type="term" value="F:zinc ion binding"/>
    <property type="evidence" value="ECO:0007669"/>
    <property type="project" value="UniProtKB-KW"/>
</dbReference>
<dbReference type="GO" id="GO:0000126">
    <property type="term" value="C:transcription factor TFIIIB complex"/>
    <property type="evidence" value="ECO:0007669"/>
    <property type="project" value="TreeGrafter"/>
</dbReference>
<keyword evidence="4" id="KW-0863">Zinc-finger</keyword>
<gene>
    <name evidence="12" type="ORF">FRX31_017784</name>
</gene>
<dbReference type="CDD" id="cd20554">
    <property type="entry name" value="CYCLIN_TFIIIB90_rpt2"/>
    <property type="match status" value="1"/>
</dbReference>
<evidence type="ECO:0000313" key="13">
    <source>
        <dbReference type="Proteomes" id="UP000554482"/>
    </source>
</evidence>
<evidence type="ECO:0000256" key="8">
    <source>
        <dbReference type="ARBA" id="ARBA00023163"/>
    </source>
</evidence>
<protein>
    <submittedName>
        <fullName evidence="12">Transcription factor iiib subunit</fullName>
    </submittedName>
</protein>
<dbReference type="Pfam" id="PF00382">
    <property type="entry name" value="TFIIB"/>
    <property type="match status" value="2"/>
</dbReference>
<dbReference type="GO" id="GO:0070897">
    <property type="term" value="P:transcription preinitiation complex assembly"/>
    <property type="evidence" value="ECO:0007669"/>
    <property type="project" value="InterPro"/>
</dbReference>
<dbReference type="InterPro" id="IPR013150">
    <property type="entry name" value="TFIIB_cyclin"/>
</dbReference>
<dbReference type="PANTHER" id="PTHR11618">
    <property type="entry name" value="TRANSCRIPTION INITIATION FACTOR IIB-RELATED"/>
    <property type="match status" value="1"/>
</dbReference>
<dbReference type="GO" id="GO:0005634">
    <property type="term" value="C:nucleus"/>
    <property type="evidence" value="ECO:0007669"/>
    <property type="project" value="UniProtKB-SubCell"/>
</dbReference>
<dbReference type="Pfam" id="PF07741">
    <property type="entry name" value="BRF1"/>
    <property type="match status" value="1"/>
</dbReference>
<dbReference type="GO" id="GO:0017025">
    <property type="term" value="F:TBP-class protein binding"/>
    <property type="evidence" value="ECO:0007669"/>
    <property type="project" value="InterPro"/>
</dbReference>
<dbReference type="GO" id="GO:0001006">
    <property type="term" value="F:RNA polymerase III type 3 promoter sequence-specific DNA binding"/>
    <property type="evidence" value="ECO:0007669"/>
    <property type="project" value="TreeGrafter"/>
</dbReference>
<dbReference type="Gene3D" id="1.10.472.10">
    <property type="entry name" value="Cyclin-like"/>
    <property type="match status" value="2"/>
</dbReference>
<keyword evidence="13" id="KW-1185">Reference proteome</keyword>
<name>A0A7J6W5Z5_THATH</name>
<evidence type="ECO:0000313" key="12">
    <source>
        <dbReference type="EMBL" id="KAF5192631.1"/>
    </source>
</evidence>
<proteinExistence type="inferred from homology"/>
<evidence type="ECO:0000256" key="4">
    <source>
        <dbReference type="ARBA" id="ARBA00022771"/>
    </source>
</evidence>
<dbReference type="GO" id="GO:0000995">
    <property type="term" value="F:RNA polymerase III general transcription initiation factor activity"/>
    <property type="evidence" value="ECO:0007669"/>
    <property type="project" value="TreeGrafter"/>
</dbReference>
<dbReference type="Proteomes" id="UP000554482">
    <property type="component" value="Unassembled WGS sequence"/>
</dbReference>
<feature type="coiled-coil region" evidence="10">
    <location>
        <begin position="424"/>
        <end position="476"/>
    </location>
</feature>
<keyword evidence="6" id="KW-0805">Transcription regulation</keyword>
<dbReference type="FunFam" id="1.10.472.10:FF:000066">
    <property type="entry name" value="Transcription factor IIIB subunit"/>
    <property type="match status" value="1"/>
</dbReference>